<proteinExistence type="inferred from homology"/>
<protein>
    <recommendedName>
        <fullName evidence="5">SWIM-type domain-containing protein</fullName>
    </recommendedName>
</protein>
<evidence type="ECO:0000256" key="3">
    <source>
        <dbReference type="SAM" id="MobiDB-lite"/>
    </source>
</evidence>
<dbReference type="InterPro" id="IPR007527">
    <property type="entry name" value="Znf_SWIM"/>
</dbReference>
<reference evidence="6" key="2">
    <citation type="submission" date="2023-06" db="EMBL/GenBank/DDBJ databases">
        <authorList>
            <person name="Ma L."/>
            <person name="Liu K.-W."/>
            <person name="Li Z."/>
            <person name="Hsiao Y.-Y."/>
            <person name="Qi Y."/>
            <person name="Fu T."/>
            <person name="Tang G."/>
            <person name="Zhang D."/>
            <person name="Sun W.-H."/>
            <person name="Liu D.-K."/>
            <person name="Li Y."/>
            <person name="Chen G.-Z."/>
            <person name="Liu X.-D."/>
            <person name="Liao X.-Y."/>
            <person name="Jiang Y.-T."/>
            <person name="Yu X."/>
            <person name="Hao Y."/>
            <person name="Huang J."/>
            <person name="Zhao X.-W."/>
            <person name="Ke S."/>
            <person name="Chen Y.-Y."/>
            <person name="Wu W.-L."/>
            <person name="Hsu J.-L."/>
            <person name="Lin Y.-F."/>
            <person name="Huang M.-D."/>
            <person name="Li C.-Y."/>
            <person name="Huang L."/>
            <person name="Wang Z.-W."/>
            <person name="Zhao X."/>
            <person name="Zhong W.-Y."/>
            <person name="Peng D.-H."/>
            <person name="Ahmad S."/>
            <person name="Lan S."/>
            <person name="Zhang J.-S."/>
            <person name="Tsai W.-C."/>
            <person name="Van De Peer Y."/>
            <person name="Liu Z.-J."/>
        </authorList>
    </citation>
    <scope>NUCLEOTIDE SEQUENCE</scope>
    <source>
        <strain evidence="6">CP</strain>
        <tissue evidence="6">Leaves</tissue>
    </source>
</reference>
<dbReference type="Proteomes" id="UP001180020">
    <property type="component" value="Unassembled WGS sequence"/>
</dbReference>
<feature type="compositionally biased region" description="Acidic residues" evidence="3">
    <location>
        <begin position="334"/>
        <end position="343"/>
    </location>
</feature>
<reference evidence="6" key="1">
    <citation type="journal article" date="2023" name="Nat. Commun.">
        <title>Diploid and tetraploid genomes of Acorus and the evolution of monocots.</title>
        <authorList>
            <person name="Ma L."/>
            <person name="Liu K.W."/>
            <person name="Li Z."/>
            <person name="Hsiao Y.Y."/>
            <person name="Qi Y."/>
            <person name="Fu T."/>
            <person name="Tang G.D."/>
            <person name="Zhang D."/>
            <person name="Sun W.H."/>
            <person name="Liu D.K."/>
            <person name="Li Y."/>
            <person name="Chen G.Z."/>
            <person name="Liu X.D."/>
            <person name="Liao X.Y."/>
            <person name="Jiang Y.T."/>
            <person name="Yu X."/>
            <person name="Hao Y."/>
            <person name="Huang J."/>
            <person name="Zhao X.W."/>
            <person name="Ke S."/>
            <person name="Chen Y.Y."/>
            <person name="Wu W.L."/>
            <person name="Hsu J.L."/>
            <person name="Lin Y.F."/>
            <person name="Huang M.D."/>
            <person name="Li C.Y."/>
            <person name="Huang L."/>
            <person name="Wang Z.W."/>
            <person name="Zhao X."/>
            <person name="Zhong W.Y."/>
            <person name="Peng D.H."/>
            <person name="Ahmad S."/>
            <person name="Lan S."/>
            <person name="Zhang J.S."/>
            <person name="Tsai W.C."/>
            <person name="Van de Peer Y."/>
            <person name="Liu Z.J."/>
        </authorList>
    </citation>
    <scope>NUCLEOTIDE SEQUENCE</scope>
    <source>
        <strain evidence="6">CP</strain>
    </source>
</reference>
<keyword evidence="4" id="KW-1133">Transmembrane helix</keyword>
<keyword evidence="2" id="KW-0862">Zinc</keyword>
<sequence>MERLNLFLPSFGFQIWKIEVTSTLSVCWNTKLSVDSINFNCSFIVSCLVCFVLEFAIFHKKSIIYVCSHFHILCFFPLHLVNWFFSLMEVSTSNNETNSKQKTVYRCKRCRRIVAAEENVVVHEPGKGEQCFKWKKRDYSMGNDRKPDCSSIFVQPMKWMEAVQEGSVEEKLLCGGCKARLGSFNWAGMQCSCGAWLVKKAMLPCVHGLALKTTVAVKLEQLLLYRMEFTPILSKVHLHLVMHREAILPGIMNELLSFKATSSTSLGIQPSPIPPTMSVSQINPVRSSQMQPPKSTPSQQSSTPCPAIEIERPPTASTADIGKRSNPGKLSDSTFDDVDPFAD</sequence>
<feature type="region of interest" description="Disordered" evidence="3">
    <location>
        <begin position="285"/>
        <end position="343"/>
    </location>
</feature>
<evidence type="ECO:0000256" key="4">
    <source>
        <dbReference type="SAM" id="Phobius"/>
    </source>
</evidence>
<feature type="domain" description="SWIM-type" evidence="5">
    <location>
        <begin position="177"/>
        <end position="216"/>
    </location>
</feature>
<gene>
    <name evidence="6" type="ORF">QJS10_CPA03g00148</name>
</gene>
<keyword evidence="2" id="KW-0863">Zinc-finger</keyword>
<evidence type="ECO:0000256" key="1">
    <source>
        <dbReference type="ARBA" id="ARBA00008601"/>
    </source>
</evidence>
<dbReference type="PROSITE" id="PS50966">
    <property type="entry name" value="ZF_SWIM"/>
    <property type="match status" value="1"/>
</dbReference>
<dbReference type="GO" id="GO:0008138">
    <property type="term" value="F:protein tyrosine/serine/threonine phosphatase activity"/>
    <property type="evidence" value="ECO:0007669"/>
    <property type="project" value="TreeGrafter"/>
</dbReference>
<feature type="transmembrane region" description="Helical" evidence="4">
    <location>
        <begin position="37"/>
        <end position="56"/>
    </location>
</feature>
<keyword evidence="4" id="KW-0812">Transmembrane</keyword>
<keyword evidence="7" id="KW-1185">Reference proteome</keyword>
<organism evidence="6 7">
    <name type="scientific">Acorus calamus</name>
    <name type="common">Sweet flag</name>
    <dbReference type="NCBI Taxonomy" id="4465"/>
    <lineage>
        <taxon>Eukaryota</taxon>
        <taxon>Viridiplantae</taxon>
        <taxon>Streptophyta</taxon>
        <taxon>Embryophyta</taxon>
        <taxon>Tracheophyta</taxon>
        <taxon>Spermatophyta</taxon>
        <taxon>Magnoliopsida</taxon>
        <taxon>Liliopsida</taxon>
        <taxon>Acoraceae</taxon>
        <taxon>Acorus</taxon>
    </lineage>
</organism>
<keyword evidence="4" id="KW-0472">Membrane</keyword>
<accession>A0AAV9F5V2</accession>
<evidence type="ECO:0000313" key="6">
    <source>
        <dbReference type="EMBL" id="KAK1320343.1"/>
    </source>
</evidence>
<comment type="caution">
    <text evidence="6">The sequence shown here is derived from an EMBL/GenBank/DDBJ whole genome shotgun (WGS) entry which is preliminary data.</text>
</comment>
<dbReference type="PANTHER" id="PTHR45848">
    <property type="entry name" value="DUAL SPECIFICITY PROTEIN PHOSPHATASE 12 FAMILY MEMBER"/>
    <property type="match status" value="1"/>
</dbReference>
<dbReference type="GO" id="GO:0008270">
    <property type="term" value="F:zinc ion binding"/>
    <property type="evidence" value="ECO:0007669"/>
    <property type="project" value="UniProtKB-KW"/>
</dbReference>
<keyword evidence="2" id="KW-0479">Metal-binding</keyword>
<comment type="similarity">
    <text evidence="1">Belongs to the protein-tyrosine phosphatase family. Non-receptor class dual specificity subfamily.</text>
</comment>
<feature type="compositionally biased region" description="Low complexity" evidence="3">
    <location>
        <begin position="287"/>
        <end position="304"/>
    </location>
</feature>
<evidence type="ECO:0000259" key="5">
    <source>
        <dbReference type="PROSITE" id="PS50966"/>
    </source>
</evidence>
<name>A0AAV9F5V2_ACOCL</name>
<dbReference type="EMBL" id="JAUJYO010000003">
    <property type="protein sequence ID" value="KAK1320343.1"/>
    <property type="molecule type" value="Genomic_DNA"/>
</dbReference>
<dbReference type="AlphaFoldDB" id="A0AAV9F5V2"/>
<evidence type="ECO:0000256" key="2">
    <source>
        <dbReference type="PROSITE-ProRule" id="PRU00325"/>
    </source>
</evidence>
<evidence type="ECO:0000313" key="7">
    <source>
        <dbReference type="Proteomes" id="UP001180020"/>
    </source>
</evidence>
<dbReference type="PANTHER" id="PTHR45848:SF6">
    <property type="entry name" value="OS02G0251700 PROTEIN"/>
    <property type="match status" value="1"/>
</dbReference>
<feature type="transmembrane region" description="Helical" evidence="4">
    <location>
        <begin position="63"/>
        <end position="85"/>
    </location>
</feature>